<dbReference type="STRING" id="765913.ThidrDRAFT_4505"/>
<dbReference type="PATRIC" id="fig|765913.3.peg.4575"/>
<evidence type="ECO:0000259" key="1">
    <source>
        <dbReference type="PROSITE" id="PS50994"/>
    </source>
</evidence>
<dbReference type="Pfam" id="PF00665">
    <property type="entry name" value="rve"/>
    <property type="match status" value="1"/>
</dbReference>
<dbReference type="NCBIfam" id="NF033577">
    <property type="entry name" value="transpos_IS481"/>
    <property type="match status" value="1"/>
</dbReference>
<dbReference type="eggNOG" id="COG2801">
    <property type="taxonomic scope" value="Bacteria"/>
</dbReference>
<dbReference type="PANTHER" id="PTHR35004">
    <property type="entry name" value="TRANSPOSASE RV3428C-RELATED"/>
    <property type="match status" value="1"/>
</dbReference>
<dbReference type="InterPro" id="IPR047656">
    <property type="entry name" value="IS481-like_transpos"/>
</dbReference>
<dbReference type="EMBL" id="AFWT01000069">
    <property type="protein sequence ID" value="EGV27684.1"/>
    <property type="molecule type" value="Genomic_DNA"/>
</dbReference>
<dbReference type="GO" id="GO:0003676">
    <property type="term" value="F:nucleic acid binding"/>
    <property type="evidence" value="ECO:0007669"/>
    <property type="project" value="InterPro"/>
</dbReference>
<organism evidence="2 3">
    <name type="scientific">Thiorhodococcus drewsii AZ1</name>
    <dbReference type="NCBI Taxonomy" id="765913"/>
    <lineage>
        <taxon>Bacteria</taxon>
        <taxon>Pseudomonadati</taxon>
        <taxon>Pseudomonadota</taxon>
        <taxon>Gammaproteobacteria</taxon>
        <taxon>Chromatiales</taxon>
        <taxon>Chromatiaceae</taxon>
        <taxon>Thiorhodococcus</taxon>
    </lineage>
</organism>
<protein>
    <submittedName>
        <fullName evidence="2">Integrase catalytic region</fullName>
    </submittedName>
</protein>
<accession>G2E891</accession>
<evidence type="ECO:0000313" key="2">
    <source>
        <dbReference type="EMBL" id="EGV27684.1"/>
    </source>
</evidence>
<dbReference type="InterPro" id="IPR001584">
    <property type="entry name" value="Integrase_cat-core"/>
</dbReference>
<dbReference type="InterPro" id="IPR012337">
    <property type="entry name" value="RNaseH-like_sf"/>
</dbReference>
<proteinExistence type="predicted"/>
<evidence type="ECO:0000313" key="3">
    <source>
        <dbReference type="Proteomes" id="UP000004200"/>
    </source>
</evidence>
<feature type="domain" description="Integrase catalytic" evidence="1">
    <location>
        <begin position="124"/>
        <end position="307"/>
    </location>
</feature>
<sequence length="354" mass="40297">MEIRLHKNARTTPAIRRELQASTLPNKVLAAQYNLSVQTVRKWRRRTVVEDASHRPHRLSTTLSPEQEVLVVALRETLLLPLDDLLAVTREFIHPEASRSALDRCLRRHGISNLKSLIPQEADTAKRPVKTFKDYAPGFVHVDVKYLPQMPDEDRRKYLFAAIDRATRWVYVEILDDKSAASASGFLERLIAKAPFTLTKILTDNGKEFTDRFCATGERSPTGRHRFDQVCAQHTIEHRLTKPRTPQTNGMVERFNGRIAEVLATTRFDSSQSLEQTITRYVQVYNQHIPQKALGHIAPIQALKDWAEKRPELFKKRIYNLRGLDMAIITGGHSLNRHVHDYSAASTASAGAVI</sequence>
<dbReference type="Gene3D" id="3.30.420.10">
    <property type="entry name" value="Ribonuclease H-like superfamily/Ribonuclease H"/>
    <property type="match status" value="1"/>
</dbReference>
<dbReference type="GO" id="GO:0015074">
    <property type="term" value="P:DNA integration"/>
    <property type="evidence" value="ECO:0007669"/>
    <property type="project" value="InterPro"/>
</dbReference>
<reference evidence="2 3" key="1">
    <citation type="submission" date="2011-06" db="EMBL/GenBank/DDBJ databases">
        <title>The draft genome of Thiorhodococcus drewsii AZ1.</title>
        <authorList>
            <consortium name="US DOE Joint Genome Institute (JGI-PGF)"/>
            <person name="Lucas S."/>
            <person name="Han J."/>
            <person name="Lapidus A."/>
            <person name="Cheng J.-F."/>
            <person name="Goodwin L."/>
            <person name="Pitluck S."/>
            <person name="Peters L."/>
            <person name="Land M.L."/>
            <person name="Hauser L."/>
            <person name="Vogl K."/>
            <person name="Liu Z."/>
            <person name="Imhoff J."/>
            <person name="Thiel V."/>
            <person name="Frigaard N.-U."/>
            <person name="Bryant D.A."/>
            <person name="Woyke T.J."/>
        </authorList>
    </citation>
    <scope>NUCLEOTIDE SEQUENCE [LARGE SCALE GENOMIC DNA]</scope>
    <source>
        <strain evidence="2 3">AZ1</strain>
    </source>
</reference>
<gene>
    <name evidence="2" type="ORF">ThidrDRAFT_4505</name>
</gene>
<dbReference type="PROSITE" id="PS50994">
    <property type="entry name" value="INTEGRASE"/>
    <property type="match status" value="1"/>
</dbReference>
<dbReference type="InterPro" id="IPR036397">
    <property type="entry name" value="RNaseH_sf"/>
</dbReference>
<comment type="caution">
    <text evidence="2">The sequence shown here is derived from an EMBL/GenBank/DDBJ whole genome shotgun (WGS) entry which is preliminary data.</text>
</comment>
<dbReference type="Proteomes" id="UP000004200">
    <property type="component" value="Unassembled WGS sequence"/>
</dbReference>
<name>G2E891_9GAMM</name>
<keyword evidence="3" id="KW-1185">Reference proteome</keyword>
<dbReference type="PANTHER" id="PTHR35004:SF6">
    <property type="entry name" value="TRANSPOSASE"/>
    <property type="match status" value="1"/>
</dbReference>
<dbReference type="RefSeq" id="WP_007043217.1">
    <property type="nucleotide sequence ID" value="NZ_AFWT01000069.1"/>
</dbReference>
<dbReference type="AlphaFoldDB" id="G2E891"/>
<dbReference type="SUPFAM" id="SSF53098">
    <property type="entry name" value="Ribonuclease H-like"/>
    <property type="match status" value="1"/>
</dbReference>